<organism evidence="1">
    <name type="scientific">bioreactor metagenome</name>
    <dbReference type="NCBI Taxonomy" id="1076179"/>
    <lineage>
        <taxon>unclassified sequences</taxon>
        <taxon>metagenomes</taxon>
        <taxon>ecological metagenomes</taxon>
    </lineage>
</organism>
<dbReference type="EMBL" id="VSSQ01137717">
    <property type="protein sequence ID" value="MPN61300.1"/>
    <property type="molecule type" value="Genomic_DNA"/>
</dbReference>
<name>A0A645JDZ0_9ZZZZ</name>
<evidence type="ECO:0000313" key="1">
    <source>
        <dbReference type="EMBL" id="MPN61300.1"/>
    </source>
</evidence>
<reference evidence="1" key="1">
    <citation type="submission" date="2019-08" db="EMBL/GenBank/DDBJ databases">
        <authorList>
            <person name="Kucharzyk K."/>
            <person name="Murdoch R.W."/>
            <person name="Higgins S."/>
            <person name="Loffler F."/>
        </authorList>
    </citation>
    <scope>NUCLEOTIDE SEQUENCE</scope>
</reference>
<dbReference type="AlphaFoldDB" id="A0A645JDZ0"/>
<sequence length="60" mass="6219">MARGAGSIQVVGDQLLGDLQHPRGHLGAFGVTAQPEQVLRRAGWQAEVGGLGRQVGGTTR</sequence>
<proteinExistence type="predicted"/>
<accession>A0A645JDZ0</accession>
<protein>
    <submittedName>
        <fullName evidence="1">Uncharacterized protein</fullName>
    </submittedName>
</protein>
<gene>
    <name evidence="1" type="ORF">SDC9_209035</name>
</gene>
<comment type="caution">
    <text evidence="1">The sequence shown here is derived from an EMBL/GenBank/DDBJ whole genome shotgun (WGS) entry which is preliminary data.</text>
</comment>